<evidence type="ECO:0000256" key="1">
    <source>
        <dbReference type="SAM" id="MobiDB-lite"/>
    </source>
</evidence>
<evidence type="ECO:0000259" key="2">
    <source>
        <dbReference type="Pfam" id="PF01609"/>
    </source>
</evidence>
<feature type="domain" description="Transposase IS4-like" evidence="2">
    <location>
        <begin position="196"/>
        <end position="298"/>
    </location>
</feature>
<protein>
    <recommendedName>
        <fullName evidence="5">Transposase InsH N-terminal domain-containing protein</fullName>
    </recommendedName>
</protein>
<dbReference type="Pfam" id="PF05598">
    <property type="entry name" value="DUF772"/>
    <property type="match status" value="1"/>
</dbReference>
<dbReference type="PANTHER" id="PTHR33408">
    <property type="entry name" value="TRANSPOSASE"/>
    <property type="match status" value="1"/>
</dbReference>
<feature type="region of interest" description="Disordered" evidence="1">
    <location>
        <begin position="186"/>
        <end position="208"/>
    </location>
</feature>
<dbReference type="EMBL" id="LAZR01042556">
    <property type="protein sequence ID" value="KKL09254.1"/>
    <property type="molecule type" value="Genomic_DNA"/>
</dbReference>
<accession>A0A0F9AI61</accession>
<dbReference type="InterPro" id="IPR008490">
    <property type="entry name" value="Transposase_InsH_N"/>
</dbReference>
<gene>
    <name evidence="4" type="ORF">LCGC14_2567700</name>
</gene>
<dbReference type="Pfam" id="PF01609">
    <property type="entry name" value="DDE_Tnp_1"/>
    <property type="match status" value="1"/>
</dbReference>
<evidence type="ECO:0008006" key="5">
    <source>
        <dbReference type="Google" id="ProtNLM"/>
    </source>
</evidence>
<name>A0A0F9AI61_9ZZZZ</name>
<evidence type="ECO:0000313" key="4">
    <source>
        <dbReference type="EMBL" id="KKL09254.1"/>
    </source>
</evidence>
<dbReference type="GO" id="GO:0003677">
    <property type="term" value="F:DNA binding"/>
    <property type="evidence" value="ECO:0007669"/>
    <property type="project" value="InterPro"/>
</dbReference>
<dbReference type="AlphaFoldDB" id="A0A0F9AI61"/>
<sequence length="390" mass="43962">MMGEPVGRQERLFYEFDLEDMVPADHLLRKIDAVLDLSWLRGEMQPHYSHLGCPSVCPELMVRMLIVGYCYSIRSERRLCQEVAMNLAYRWFCGLGLEDKVPHHSTFSVNRHGRFRESDILRKVFEEVVCGCMTAGLVGGEGFAVDASVIEANASRFQRVEGSAVDWTDGQRANRPVREYLVALAGENPPTNPKQKPKAMSPTDPSAAWTTRGRHKVMFGYSLNYLIDLEHAVIVDVEATPTRISKEVDATETMIERTQERFALKPKRLAGDVAYGTGEMLGWLVDHDIDPHIPVWDKSKRADGAFSKADFIYDEARDLYICPGAKLLKTTGNLHSDNTYRYMASKHDCDACALKPKCCPNTPLRRVPRDPNEAARDVTRALMETEAYAA</sequence>
<reference evidence="4" key="1">
    <citation type="journal article" date="2015" name="Nature">
        <title>Complex archaea that bridge the gap between prokaryotes and eukaryotes.</title>
        <authorList>
            <person name="Spang A."/>
            <person name="Saw J.H."/>
            <person name="Jorgensen S.L."/>
            <person name="Zaremba-Niedzwiedzka K."/>
            <person name="Martijn J."/>
            <person name="Lind A.E."/>
            <person name="van Eijk R."/>
            <person name="Schleper C."/>
            <person name="Guy L."/>
            <person name="Ettema T.J."/>
        </authorList>
    </citation>
    <scope>NUCLEOTIDE SEQUENCE</scope>
</reference>
<dbReference type="GO" id="GO:0004803">
    <property type="term" value="F:transposase activity"/>
    <property type="evidence" value="ECO:0007669"/>
    <property type="project" value="InterPro"/>
</dbReference>
<dbReference type="PANTHER" id="PTHR33408:SF2">
    <property type="entry name" value="TRANSPOSASE DDE DOMAIN-CONTAINING PROTEIN"/>
    <property type="match status" value="1"/>
</dbReference>
<evidence type="ECO:0000259" key="3">
    <source>
        <dbReference type="Pfam" id="PF05598"/>
    </source>
</evidence>
<proteinExistence type="predicted"/>
<feature type="domain" description="Transposase InsH N-terminal" evidence="3">
    <location>
        <begin position="17"/>
        <end position="112"/>
    </location>
</feature>
<comment type="caution">
    <text evidence="4">The sequence shown here is derived from an EMBL/GenBank/DDBJ whole genome shotgun (WGS) entry which is preliminary data.</text>
</comment>
<dbReference type="GO" id="GO:0006313">
    <property type="term" value="P:DNA transposition"/>
    <property type="evidence" value="ECO:0007669"/>
    <property type="project" value="InterPro"/>
</dbReference>
<dbReference type="InterPro" id="IPR002559">
    <property type="entry name" value="Transposase_11"/>
</dbReference>
<feature type="non-terminal residue" evidence="4">
    <location>
        <position position="390"/>
    </location>
</feature>
<organism evidence="4">
    <name type="scientific">marine sediment metagenome</name>
    <dbReference type="NCBI Taxonomy" id="412755"/>
    <lineage>
        <taxon>unclassified sequences</taxon>
        <taxon>metagenomes</taxon>
        <taxon>ecological metagenomes</taxon>
    </lineage>
</organism>